<feature type="transmembrane region" description="Helical" evidence="1">
    <location>
        <begin position="311"/>
        <end position="332"/>
    </location>
</feature>
<proteinExistence type="predicted"/>
<keyword evidence="3" id="KW-1185">Reference proteome</keyword>
<dbReference type="Proteomes" id="UP000004947">
    <property type="component" value="Unassembled WGS sequence"/>
</dbReference>
<dbReference type="OrthoDB" id="6882268at2"/>
<name>A6DTT5_9BACT</name>
<evidence type="ECO:0000313" key="3">
    <source>
        <dbReference type="Proteomes" id="UP000004947"/>
    </source>
</evidence>
<dbReference type="EMBL" id="ABCK01000041">
    <property type="protein sequence ID" value="EDM24956.1"/>
    <property type="molecule type" value="Genomic_DNA"/>
</dbReference>
<sequence>MNKTLTVARLSFKLLLRQGSLKGLPLIIIALCAFTFFSATDDSGILFDELKLKTLYSFSISYTFLSVAVIALTCFTIRRQIDSRNIYQLCSLPLSRFNIWLGQALALFTASLLLLVCLYATLLSSIYIFQKSFSLEERNSLYNTISSPEKQVKPILLSDYDLIIKTVQEKGGKLQAGMPPEIWDAIHLEVIREAQTLESQESKTYEFDLGQRPSTEFFTFHFRPFFLGENADFKFDILPDLNAPPNYSMMDKTTQARKTFLQMPSSAIPSDGRIFIKITNLHSGSVSIQRNSGIYCSFTSSTVNVNLIKAFFSHSLHLAIFVILGMTCATALTFATASFASFSLFLLSLSYGFFQGIAKDMLFMYEPPFSKIFASKTIESLLWIVKGLQAPPVIENFSQSRLIESNQVFGLWLPSALVYGLIISALGVYLFNKKELSLLEV</sequence>
<evidence type="ECO:0000313" key="2">
    <source>
        <dbReference type="EMBL" id="EDM24956.1"/>
    </source>
</evidence>
<feature type="transmembrane region" description="Helical" evidence="1">
    <location>
        <begin position="59"/>
        <end position="78"/>
    </location>
</feature>
<evidence type="ECO:0000256" key="1">
    <source>
        <dbReference type="SAM" id="Phobius"/>
    </source>
</evidence>
<accession>A6DTT5</accession>
<keyword evidence="1" id="KW-0472">Membrane</keyword>
<keyword evidence="1" id="KW-0812">Transmembrane</keyword>
<dbReference type="RefSeq" id="WP_007281232.1">
    <property type="nucleotide sequence ID" value="NZ_ABCK01000041.1"/>
</dbReference>
<dbReference type="AlphaFoldDB" id="A6DTT5"/>
<feature type="transmembrane region" description="Helical" evidence="1">
    <location>
        <begin position="21"/>
        <end position="39"/>
    </location>
</feature>
<feature type="transmembrane region" description="Helical" evidence="1">
    <location>
        <begin position="99"/>
        <end position="129"/>
    </location>
</feature>
<comment type="caution">
    <text evidence="2">The sequence shown here is derived from an EMBL/GenBank/DDBJ whole genome shotgun (WGS) entry which is preliminary data.</text>
</comment>
<gene>
    <name evidence="2" type="ORF">LNTAR_03024</name>
</gene>
<dbReference type="STRING" id="313628.LNTAR_03024"/>
<feature type="transmembrane region" description="Helical" evidence="1">
    <location>
        <begin position="411"/>
        <end position="431"/>
    </location>
</feature>
<organism evidence="2 3">
    <name type="scientific">Lentisphaera araneosa HTCC2155</name>
    <dbReference type="NCBI Taxonomy" id="313628"/>
    <lineage>
        <taxon>Bacteria</taxon>
        <taxon>Pseudomonadati</taxon>
        <taxon>Lentisphaerota</taxon>
        <taxon>Lentisphaeria</taxon>
        <taxon>Lentisphaerales</taxon>
        <taxon>Lentisphaeraceae</taxon>
        <taxon>Lentisphaera</taxon>
    </lineage>
</organism>
<protein>
    <submittedName>
        <fullName evidence="2">Uncharacterized protein</fullName>
    </submittedName>
</protein>
<reference evidence="2 3" key="1">
    <citation type="journal article" date="2010" name="J. Bacteriol.">
        <title>Genome sequence of Lentisphaera araneosa HTCC2155T, the type species of the order Lentisphaerales in the phylum Lentisphaerae.</title>
        <authorList>
            <person name="Thrash J.C."/>
            <person name="Cho J.C."/>
            <person name="Vergin K.L."/>
            <person name="Morris R.M."/>
            <person name="Giovannoni S.J."/>
        </authorList>
    </citation>
    <scope>NUCLEOTIDE SEQUENCE [LARGE SCALE GENOMIC DNA]</scope>
    <source>
        <strain evidence="2 3">HTCC2155</strain>
    </source>
</reference>
<dbReference type="eggNOG" id="COG1277">
    <property type="taxonomic scope" value="Bacteria"/>
</dbReference>
<keyword evidence="1" id="KW-1133">Transmembrane helix</keyword>